<organism evidence="2 3">
    <name type="scientific">Sulfitobacter porphyrae</name>
    <dbReference type="NCBI Taxonomy" id="1246864"/>
    <lineage>
        <taxon>Bacteria</taxon>
        <taxon>Pseudomonadati</taxon>
        <taxon>Pseudomonadota</taxon>
        <taxon>Alphaproteobacteria</taxon>
        <taxon>Rhodobacterales</taxon>
        <taxon>Roseobacteraceae</taxon>
        <taxon>Sulfitobacter</taxon>
    </lineage>
</organism>
<keyword evidence="3" id="KW-1185">Reference proteome</keyword>
<reference evidence="3" key="1">
    <citation type="journal article" date="2019" name="Int. J. Syst. Evol. Microbiol.">
        <title>The Global Catalogue of Microorganisms (GCM) 10K type strain sequencing project: providing services to taxonomists for standard genome sequencing and annotation.</title>
        <authorList>
            <consortium name="The Broad Institute Genomics Platform"/>
            <consortium name="The Broad Institute Genome Sequencing Center for Infectious Disease"/>
            <person name="Wu L."/>
            <person name="Ma J."/>
        </authorList>
    </citation>
    <scope>NUCLEOTIDE SEQUENCE [LARGE SCALE GENOMIC DNA]</scope>
    <source>
        <strain evidence="3">CCUG 66188</strain>
    </source>
</reference>
<sequence>MDQVNRQKRIMWWSRILAAATLVLAVVLPPLVFITVLLLPVDMLAASAHVAPPPSALSSGTQLLIALVASLPALLLSWGLWALRPALISFGRGACFAPVVFGALKRFAVALFVSALMRVAVVPLTGVILSIGQEQGALSLRFGMGDLQTMLLAAGVWILAWIIVEAAALDAENKQFV</sequence>
<proteinExistence type="predicted"/>
<evidence type="ECO:0008006" key="4">
    <source>
        <dbReference type="Google" id="ProtNLM"/>
    </source>
</evidence>
<accession>A0ABW2B269</accession>
<dbReference type="Proteomes" id="UP001596353">
    <property type="component" value="Unassembled WGS sequence"/>
</dbReference>
<keyword evidence="1" id="KW-1133">Transmembrane helix</keyword>
<feature type="transmembrane region" description="Helical" evidence="1">
    <location>
        <begin position="12"/>
        <end position="41"/>
    </location>
</feature>
<protein>
    <recommendedName>
        <fullName evidence="4">DUF2975 domain-containing protein</fullName>
    </recommendedName>
</protein>
<feature type="transmembrane region" description="Helical" evidence="1">
    <location>
        <begin position="61"/>
        <end position="83"/>
    </location>
</feature>
<comment type="caution">
    <text evidence="2">The sequence shown here is derived from an EMBL/GenBank/DDBJ whole genome shotgun (WGS) entry which is preliminary data.</text>
</comment>
<feature type="transmembrane region" description="Helical" evidence="1">
    <location>
        <begin position="107"/>
        <end position="131"/>
    </location>
</feature>
<keyword evidence="1" id="KW-0812">Transmembrane</keyword>
<dbReference type="EMBL" id="JBHSWG010000001">
    <property type="protein sequence ID" value="MFC6759711.1"/>
    <property type="molecule type" value="Genomic_DNA"/>
</dbReference>
<feature type="transmembrane region" description="Helical" evidence="1">
    <location>
        <begin position="151"/>
        <end position="169"/>
    </location>
</feature>
<gene>
    <name evidence="2" type="ORF">ACFQFQ_09760</name>
</gene>
<name>A0ABW2B269_9RHOB</name>
<evidence type="ECO:0000313" key="3">
    <source>
        <dbReference type="Proteomes" id="UP001596353"/>
    </source>
</evidence>
<evidence type="ECO:0000256" key="1">
    <source>
        <dbReference type="SAM" id="Phobius"/>
    </source>
</evidence>
<keyword evidence="1" id="KW-0472">Membrane</keyword>
<evidence type="ECO:0000313" key="2">
    <source>
        <dbReference type="EMBL" id="MFC6759711.1"/>
    </source>
</evidence>